<dbReference type="Proteomes" id="UP001060085">
    <property type="component" value="Linkage Group LG05"/>
</dbReference>
<dbReference type="EMBL" id="CM044705">
    <property type="protein sequence ID" value="KAI5661156.1"/>
    <property type="molecule type" value="Genomic_DNA"/>
</dbReference>
<protein>
    <submittedName>
        <fullName evidence="1">Uncharacterized protein</fullName>
    </submittedName>
</protein>
<evidence type="ECO:0000313" key="2">
    <source>
        <dbReference type="Proteomes" id="UP001060085"/>
    </source>
</evidence>
<keyword evidence="2" id="KW-1185">Reference proteome</keyword>
<evidence type="ECO:0000313" key="1">
    <source>
        <dbReference type="EMBL" id="KAI5661156.1"/>
    </source>
</evidence>
<accession>A0ACC0ANU5</accession>
<comment type="caution">
    <text evidence="1">The sequence shown here is derived from an EMBL/GenBank/DDBJ whole genome shotgun (WGS) entry which is preliminary data.</text>
</comment>
<reference evidence="2" key="1">
    <citation type="journal article" date="2023" name="Nat. Plants">
        <title>Single-cell RNA sequencing provides a high-resolution roadmap for understanding the multicellular compartmentation of specialized metabolism.</title>
        <authorList>
            <person name="Sun S."/>
            <person name="Shen X."/>
            <person name="Li Y."/>
            <person name="Li Y."/>
            <person name="Wang S."/>
            <person name="Li R."/>
            <person name="Zhang H."/>
            <person name="Shen G."/>
            <person name="Guo B."/>
            <person name="Wei J."/>
            <person name="Xu J."/>
            <person name="St-Pierre B."/>
            <person name="Chen S."/>
            <person name="Sun C."/>
        </authorList>
    </citation>
    <scope>NUCLEOTIDE SEQUENCE [LARGE SCALE GENOMIC DNA]</scope>
</reference>
<sequence>MEDYEWVLVKQPTDRDVWNPSPVNSEEGLRPLEVRFNDPAKYWTDAVPIGNGRLGAMIWGGVSNEILNLNEDTLWTGIPGNYTDPEAPQALSEVRKLVDDGQYAEATEAAVKLSGKPSDVYQLLGDIKIYFDDSHATYSEDSYQRVLDLDTATVKVKYSVNEVEFTREYFASNPDQVIALKISGSKPGCLNFTVSLDSKLHHHSHVTGKNQIIMNGSCPGKRIPPKSNENENPKGIQFSAVLDLQIGNVSGALHVLDGKKLRAEGCDWAIVYLVASSSFDGPFKKPSDSKKDPNSEALRALGSIKKFSYAELYARHIDDYQNLFHRVSLQLLKSSKNILGDEVQEKTVSTADRVKSFKTDEDPSLVELLFQYGRYLLISCSRPGTQVANLQGIWNKDIEPPWDGAQHLNINLQMNYWPSLPCNLWECQEPLFEFIASLSVNGSKTAKVNYEANGWVAHQVSDLWAKTSPDRGDAVWALWPMGGAWLCTHLWEHYTYTMDKDFLRDKAYPLLESCSSFLLDWLIPGKEGFLETNPSTSPEHMFIAPDGKEASVSYSSTMDMAIIREVFYAILSAAEVEFFSFLMMNSLVAQDFQDPDPQHRHVSHLFGLFPGHTISVEKTPDLCKAADNTLYKRGEEGPGWSTVWKTALWARLHDSEHAYRMVKHVFDLVDPEKESSYVGGLYSNLFTAHPPFQIDANFGFAAAIAEMLVQSTMKDLYLLPALPKDKWANGSVKGLKARGGVTVSISWREGDLHQVGLWSNDEKNASRRLHYRGKTITTSLSSGRVPLEVRFNGPAKHWTDALPIGNGHLGAMIWGGVQSEILNLNEDTLWTGIPGNYSDRDAPKALSVVRKLVDDGKYAKATKEAVKLSGKSSAVYQLVGDIKIDFDDSHATYNKETYQRVLDLDTATVKVNYSVNEVEFTREYFASYPDQVIAVKISANKPGSVNFSVSLDSKLDHHSYVNAKNQIIMDGSCSGYEDKGIQFSAVLDLQIGDASGALNVVDEQKLRVEGCDWAIMYLVASSSFDGPFTKPSDSKRDPNSEALSTLSSIKKFSYAELYARHIHDYQKLFHRVSLQLSKSSKNIIGDEIREKIVSTADRVKSFKTDEDPSLVELLFQYGRYLLISCSRPGSQVANLQGIWNKDTSPPWDGAQHLNINLQMNYWPSLSCNLRECQEPLFEYISSLSVNGAKTAKVNYEASGWVAHQVSDIWAKTSPDRGEAVWALWPMGGAWLCTHLWEHYTYTMDEVRIFPLHMELETSCWNHLLGELDIFEILQDFLRNKAYPLLESCSLFLLDWVIPGQGDILETNPSTSPEHMFIASDGSQASVSYSSTMDMAIIREIFSAILSAAEVLGKSDDNIIGRVRKAQEHLYPTKIARDGSIMEWAQDFQDPEPQHRHVSHLFGLFPGHSITIETNPDLCKAAKKTLYKRGEEGPGWSTAWKTALWARLHDSEHSYRMVKHLFDLVDPEKESNYEGGLYSNLFTAHPPFQIDANFGFPAAIAEMLVQSTMKDLYLLPALPRDKWANGCAKGLKARGGLTVSISWREGDLHQVGVWSNNNHQNDSRRLHYRGKNITASLSSGRVYTFDKQLKFLNSYAL</sequence>
<name>A0ACC0ANU5_CATRO</name>
<gene>
    <name evidence="1" type="ORF">M9H77_20479</name>
</gene>
<proteinExistence type="predicted"/>
<organism evidence="1 2">
    <name type="scientific">Catharanthus roseus</name>
    <name type="common">Madagascar periwinkle</name>
    <name type="synonym">Vinca rosea</name>
    <dbReference type="NCBI Taxonomy" id="4058"/>
    <lineage>
        <taxon>Eukaryota</taxon>
        <taxon>Viridiplantae</taxon>
        <taxon>Streptophyta</taxon>
        <taxon>Embryophyta</taxon>
        <taxon>Tracheophyta</taxon>
        <taxon>Spermatophyta</taxon>
        <taxon>Magnoliopsida</taxon>
        <taxon>eudicotyledons</taxon>
        <taxon>Gunneridae</taxon>
        <taxon>Pentapetalae</taxon>
        <taxon>asterids</taxon>
        <taxon>lamiids</taxon>
        <taxon>Gentianales</taxon>
        <taxon>Apocynaceae</taxon>
        <taxon>Rauvolfioideae</taxon>
        <taxon>Vinceae</taxon>
        <taxon>Catharanthinae</taxon>
        <taxon>Catharanthus</taxon>
    </lineage>
</organism>